<gene>
    <name evidence="2" type="ORF">TKK_001805</name>
</gene>
<feature type="compositionally biased region" description="Basic and acidic residues" evidence="1">
    <location>
        <begin position="640"/>
        <end position="662"/>
    </location>
</feature>
<feature type="compositionally biased region" description="Low complexity" evidence="1">
    <location>
        <begin position="541"/>
        <end position="550"/>
    </location>
</feature>
<feature type="compositionally biased region" description="Basic and acidic residues" evidence="1">
    <location>
        <begin position="322"/>
        <end position="331"/>
    </location>
</feature>
<organism evidence="2 3">
    <name type="scientific">Trichogramma kaykai</name>
    <dbReference type="NCBI Taxonomy" id="54128"/>
    <lineage>
        <taxon>Eukaryota</taxon>
        <taxon>Metazoa</taxon>
        <taxon>Ecdysozoa</taxon>
        <taxon>Arthropoda</taxon>
        <taxon>Hexapoda</taxon>
        <taxon>Insecta</taxon>
        <taxon>Pterygota</taxon>
        <taxon>Neoptera</taxon>
        <taxon>Endopterygota</taxon>
        <taxon>Hymenoptera</taxon>
        <taxon>Apocrita</taxon>
        <taxon>Proctotrupomorpha</taxon>
        <taxon>Chalcidoidea</taxon>
        <taxon>Trichogrammatidae</taxon>
        <taxon>Trichogramma</taxon>
    </lineage>
</organism>
<feature type="compositionally biased region" description="Basic residues" evidence="1">
    <location>
        <begin position="151"/>
        <end position="163"/>
    </location>
</feature>
<comment type="caution">
    <text evidence="2">The sequence shown here is derived from an EMBL/GenBank/DDBJ whole genome shotgun (WGS) entry which is preliminary data.</text>
</comment>
<dbReference type="AlphaFoldDB" id="A0ABD2XNS6"/>
<dbReference type="EMBL" id="JBJJXI010000019">
    <property type="protein sequence ID" value="KAL3406489.1"/>
    <property type="molecule type" value="Genomic_DNA"/>
</dbReference>
<feature type="region of interest" description="Disordered" evidence="1">
    <location>
        <begin position="1"/>
        <end position="38"/>
    </location>
</feature>
<feature type="compositionally biased region" description="Basic and acidic residues" evidence="1">
    <location>
        <begin position="428"/>
        <end position="450"/>
    </location>
</feature>
<feature type="region of interest" description="Disordered" evidence="1">
    <location>
        <begin position="529"/>
        <end position="571"/>
    </location>
</feature>
<feature type="region of interest" description="Disordered" evidence="1">
    <location>
        <begin position="138"/>
        <end position="179"/>
    </location>
</feature>
<feature type="compositionally biased region" description="Polar residues" evidence="1">
    <location>
        <begin position="411"/>
        <end position="427"/>
    </location>
</feature>
<evidence type="ECO:0000256" key="1">
    <source>
        <dbReference type="SAM" id="MobiDB-lite"/>
    </source>
</evidence>
<feature type="region of interest" description="Disordered" evidence="1">
    <location>
        <begin position="227"/>
        <end position="263"/>
    </location>
</feature>
<evidence type="ECO:0000313" key="2">
    <source>
        <dbReference type="EMBL" id="KAL3406489.1"/>
    </source>
</evidence>
<feature type="compositionally biased region" description="Basic and acidic residues" evidence="1">
    <location>
        <begin position="138"/>
        <end position="150"/>
    </location>
</feature>
<name>A0ABD2XNS6_9HYME</name>
<feature type="region of interest" description="Disordered" evidence="1">
    <location>
        <begin position="585"/>
        <end position="674"/>
    </location>
</feature>
<feature type="compositionally biased region" description="Acidic residues" evidence="1">
    <location>
        <begin position="399"/>
        <end position="410"/>
    </location>
</feature>
<feature type="compositionally biased region" description="Polar residues" evidence="1">
    <location>
        <begin position="332"/>
        <end position="350"/>
    </location>
</feature>
<feature type="compositionally biased region" description="Basic and acidic residues" evidence="1">
    <location>
        <begin position="585"/>
        <end position="594"/>
    </location>
</feature>
<dbReference type="Pfam" id="PF15335">
    <property type="entry name" value="CAAP1"/>
    <property type="match status" value="1"/>
</dbReference>
<reference evidence="2 3" key="1">
    <citation type="journal article" date="2024" name="bioRxiv">
        <title>A reference genome for Trichogramma kaykai: A tiny desert-dwelling parasitoid wasp with competing sex-ratio distorters.</title>
        <authorList>
            <person name="Culotta J."/>
            <person name="Lindsey A.R."/>
        </authorList>
    </citation>
    <scope>NUCLEOTIDE SEQUENCE [LARGE SCALE GENOMIC DNA]</scope>
    <source>
        <strain evidence="2 3">KSX58</strain>
    </source>
</reference>
<keyword evidence="3" id="KW-1185">Reference proteome</keyword>
<feature type="compositionally biased region" description="Basic and acidic residues" evidence="1">
    <location>
        <begin position="351"/>
        <end position="370"/>
    </location>
</feature>
<sequence>MSERGRKFRRSRLSSGESDISDLSSSFSSPFSSDDEVDAKDLKSIKEYVNNRKELVSQMFKAMTHKSISRMLPNELRNIDFEQLKELCINELIGMSGTRIKCIIDKKEMLQSSDTDSDDSGPSLEIVSDTELISDDDLIIKEEEPKNSTDKKKKKSQSSKSKSKKNEKLNKNSKTNIKIKNEKIKSEKIKIEKKDKEKGKDKEKAGENLLDLLELEMRARAIRALIRKEETTSTVVSGPTNNSTASTSSGSKTVSDSVSKVRQNQLKEQLEKIDVLMEKHGDDEDLFIVINPAPTIELISSEDENDLMGEKDKSSINSSKKVNQEQNEKSITKTNNNVTEGMPESSNKNQDSQKEKETDKTSDPKEKIDADINLNLPISVTESMEVDGTSVSVEKPMDLEDGEICDEDENVQVTLNSLKDTPNVVSKTDSEKMKKINSEKRSNQDLESGKKIKKVKKNPHIRSPQKLSKKSMNSADTSIKSSKSTKKIKHDEPIEIPDSPENLKEIKEEIFDDIELDKALDNIQEIINLDDYPDDEDDENMSNINNQSNNTPTETEQKNEDEGSMTSETWATRYCQKDEVQSVIKESKMQSEIRKRLRERQRQIKLKPKPLIQENSEQNSVQPIGSVEEYLSLKGISNAKNEKDAENTPEKDLPLEENKSLEEVSTSETEQRDDTLEIEKRIVFTSKPMLSISSEKTVDSKNITVETVAKILGDSVSNKIQTTSNQPCEIEHLNEEKPVKVYPRIIEDIYISNVNAKTDCTEEINNEVSKIESEQDLEQS</sequence>
<protein>
    <submittedName>
        <fullName evidence="2">Uncharacterized protein</fullName>
    </submittedName>
</protein>
<feature type="compositionally biased region" description="Basic residues" evidence="1">
    <location>
        <begin position="1"/>
        <end position="12"/>
    </location>
</feature>
<feature type="compositionally biased region" description="Basic residues" evidence="1">
    <location>
        <begin position="595"/>
        <end position="608"/>
    </location>
</feature>
<feature type="compositionally biased region" description="Polar residues" evidence="1">
    <location>
        <begin position="613"/>
        <end position="623"/>
    </location>
</feature>
<accession>A0ABD2XNS6</accession>
<feature type="compositionally biased region" description="Basic residues" evidence="1">
    <location>
        <begin position="451"/>
        <end position="460"/>
    </location>
</feature>
<evidence type="ECO:0000313" key="3">
    <source>
        <dbReference type="Proteomes" id="UP001627154"/>
    </source>
</evidence>
<dbReference type="PANTHER" id="PTHR14740">
    <property type="entry name" value="CASPASE ACTIVITY AND APOPTOSIS INHIBITOR 1"/>
    <property type="match status" value="1"/>
</dbReference>
<dbReference type="PANTHER" id="PTHR14740:SF3">
    <property type="entry name" value="CASPASE ACTIVITY AND APOPTOSIS INHIBITOR 1"/>
    <property type="match status" value="1"/>
</dbReference>
<feature type="compositionally biased region" description="Low complexity" evidence="1">
    <location>
        <begin position="237"/>
        <end position="260"/>
    </location>
</feature>
<feature type="compositionally biased region" description="Low complexity" evidence="1">
    <location>
        <begin position="14"/>
        <end position="32"/>
    </location>
</feature>
<dbReference type="Proteomes" id="UP001627154">
    <property type="component" value="Unassembled WGS sequence"/>
</dbReference>
<proteinExistence type="predicted"/>
<feature type="compositionally biased region" description="Acidic residues" evidence="1">
    <location>
        <begin position="531"/>
        <end position="540"/>
    </location>
</feature>
<dbReference type="InterPro" id="IPR038991">
    <property type="entry name" value="CAAP1"/>
</dbReference>
<feature type="region of interest" description="Disordered" evidence="1">
    <location>
        <begin position="300"/>
        <end position="503"/>
    </location>
</feature>